<keyword evidence="1" id="KW-0472">Membrane</keyword>
<gene>
    <name evidence="2" type="ORF">CRG98_010137</name>
</gene>
<keyword evidence="1" id="KW-0812">Transmembrane</keyword>
<evidence type="ECO:0000256" key="1">
    <source>
        <dbReference type="SAM" id="Phobius"/>
    </source>
</evidence>
<organism evidence="2 3">
    <name type="scientific">Punica granatum</name>
    <name type="common">Pomegranate</name>
    <dbReference type="NCBI Taxonomy" id="22663"/>
    <lineage>
        <taxon>Eukaryota</taxon>
        <taxon>Viridiplantae</taxon>
        <taxon>Streptophyta</taxon>
        <taxon>Embryophyta</taxon>
        <taxon>Tracheophyta</taxon>
        <taxon>Spermatophyta</taxon>
        <taxon>Magnoliopsida</taxon>
        <taxon>eudicotyledons</taxon>
        <taxon>Gunneridae</taxon>
        <taxon>Pentapetalae</taxon>
        <taxon>rosids</taxon>
        <taxon>malvids</taxon>
        <taxon>Myrtales</taxon>
        <taxon>Lythraceae</taxon>
        <taxon>Punica</taxon>
    </lineage>
</organism>
<dbReference type="EMBL" id="PGOL01000506">
    <property type="protein sequence ID" value="PKI69476.1"/>
    <property type="molecule type" value="Genomic_DNA"/>
</dbReference>
<dbReference type="PANTHER" id="PTHR47209:SF1">
    <property type="entry name" value="OS06G0639500 PROTEIN"/>
    <property type="match status" value="1"/>
</dbReference>
<evidence type="ECO:0000313" key="3">
    <source>
        <dbReference type="Proteomes" id="UP000233551"/>
    </source>
</evidence>
<evidence type="ECO:0000313" key="2">
    <source>
        <dbReference type="EMBL" id="PKI69476.1"/>
    </source>
</evidence>
<dbReference type="Proteomes" id="UP000233551">
    <property type="component" value="Unassembled WGS sequence"/>
</dbReference>
<accession>A0A2I0KNS6</accession>
<proteinExistence type="predicted"/>
<dbReference type="PANTHER" id="PTHR47209">
    <property type="entry name" value="OS06G0639500 PROTEIN"/>
    <property type="match status" value="1"/>
</dbReference>
<feature type="transmembrane region" description="Helical" evidence="1">
    <location>
        <begin position="75"/>
        <end position="97"/>
    </location>
</feature>
<dbReference type="STRING" id="22663.A0A2I0KNS6"/>
<keyword evidence="3" id="KW-1185">Reference proteome</keyword>
<dbReference type="AlphaFoldDB" id="A0A2I0KNS6"/>
<protein>
    <submittedName>
        <fullName evidence="2">Uncharacterized protein</fullName>
    </submittedName>
</protein>
<name>A0A2I0KNS6_PUNGR</name>
<keyword evidence="1" id="KW-1133">Transmembrane helix</keyword>
<sequence length="140" mass="15544">MARVKGGKLSLPDVLRYGLSLAEEYRSSTRKFPGLLMFGAEEDTFVADPCEVELVSFHNSSGIVKKYRPLEDFHWAVRPAMIALCLSATIKFVSFVLGQSKRRPHGKESQTEAQSQQKPVIEAVVEAANGPGWLPLQLRV</sequence>
<reference evidence="2 3" key="1">
    <citation type="submission" date="2017-11" db="EMBL/GenBank/DDBJ databases">
        <title>De-novo sequencing of pomegranate (Punica granatum L.) genome.</title>
        <authorList>
            <person name="Akparov Z."/>
            <person name="Amiraslanov A."/>
            <person name="Hajiyeva S."/>
            <person name="Abbasov M."/>
            <person name="Kaur K."/>
            <person name="Hamwieh A."/>
            <person name="Solovyev V."/>
            <person name="Salamov A."/>
            <person name="Braich B."/>
            <person name="Kosarev P."/>
            <person name="Mahmoud A."/>
            <person name="Hajiyev E."/>
            <person name="Babayeva S."/>
            <person name="Izzatullayeva V."/>
            <person name="Mammadov A."/>
            <person name="Mammadov A."/>
            <person name="Sharifova S."/>
            <person name="Ojaghi J."/>
            <person name="Eynullazada K."/>
            <person name="Bayramov B."/>
            <person name="Abdulazimova A."/>
            <person name="Shahmuradov I."/>
        </authorList>
    </citation>
    <scope>NUCLEOTIDE SEQUENCE [LARGE SCALE GENOMIC DNA]</scope>
    <source>
        <strain evidence="3">cv. AG2017</strain>
        <tissue evidence="2">Leaf</tissue>
    </source>
</reference>
<dbReference type="InterPro" id="IPR053293">
    <property type="entry name" value="OCM_Kinase"/>
</dbReference>
<comment type="caution">
    <text evidence="2">The sequence shown here is derived from an EMBL/GenBank/DDBJ whole genome shotgun (WGS) entry which is preliminary data.</text>
</comment>